<dbReference type="AlphaFoldDB" id="A0A418M4C7"/>
<keyword evidence="2" id="KW-1185">Reference proteome</keyword>
<reference evidence="1 2" key="1">
    <citation type="submission" date="2018-08" db="EMBL/GenBank/DDBJ databases">
        <title>Fibrisoma montanum sp. nov., isolated from Danxia mountain soil.</title>
        <authorList>
            <person name="Huang Y."/>
        </authorList>
    </citation>
    <scope>NUCLEOTIDE SEQUENCE [LARGE SCALE GENOMIC DNA]</scope>
    <source>
        <strain evidence="1 2">HYT19</strain>
    </source>
</reference>
<organism evidence="1 2">
    <name type="scientific">Fibrisoma montanum</name>
    <dbReference type="NCBI Taxonomy" id="2305895"/>
    <lineage>
        <taxon>Bacteria</taxon>
        <taxon>Pseudomonadati</taxon>
        <taxon>Bacteroidota</taxon>
        <taxon>Cytophagia</taxon>
        <taxon>Cytophagales</taxon>
        <taxon>Spirosomataceae</taxon>
        <taxon>Fibrisoma</taxon>
    </lineage>
</organism>
<dbReference type="RefSeq" id="WP_119669791.1">
    <property type="nucleotide sequence ID" value="NZ_QXED01000006.1"/>
</dbReference>
<gene>
    <name evidence="1" type="ORF">DYU11_21510</name>
</gene>
<comment type="caution">
    <text evidence="1">The sequence shown here is derived from an EMBL/GenBank/DDBJ whole genome shotgun (WGS) entry which is preliminary data.</text>
</comment>
<proteinExistence type="predicted"/>
<evidence type="ECO:0000313" key="2">
    <source>
        <dbReference type="Proteomes" id="UP000283523"/>
    </source>
</evidence>
<name>A0A418M4C7_9BACT</name>
<dbReference type="OrthoDB" id="9824545at2"/>
<evidence type="ECO:0000313" key="1">
    <source>
        <dbReference type="EMBL" id="RIV20622.1"/>
    </source>
</evidence>
<dbReference type="Proteomes" id="UP000283523">
    <property type="component" value="Unassembled WGS sequence"/>
</dbReference>
<accession>A0A418M4C7</accession>
<dbReference type="EMBL" id="QXED01000006">
    <property type="protein sequence ID" value="RIV20622.1"/>
    <property type="molecule type" value="Genomic_DNA"/>
</dbReference>
<protein>
    <submittedName>
        <fullName evidence="1">Uncharacterized protein</fullName>
    </submittedName>
</protein>
<sequence length="165" mass="17730">MQFVQKKGWLAAAVVIGQMALNACQTQSDIVTPTQTVAINTVTSASDWTAVKAENWTKNATNPGLRVAGFVDNAITSSIVADGMVVAFYRDAVTREIKTLPAVIGGQLVSFSYHALNDKGIISIEQEGGQPVAGEYRWVVVPKEALATANWNEYATAKQWLGLTD</sequence>